<dbReference type="InterPro" id="IPR000835">
    <property type="entry name" value="HTH_MarR-typ"/>
</dbReference>
<feature type="domain" description="HTH marR-type" evidence="4">
    <location>
        <begin position="61"/>
        <end position="193"/>
    </location>
</feature>
<dbReference type="InterPro" id="IPR036388">
    <property type="entry name" value="WH-like_DNA-bd_sf"/>
</dbReference>
<organism evidence="5 6">
    <name type="scientific">Paraburkholderia rhynchosiae</name>
    <dbReference type="NCBI Taxonomy" id="487049"/>
    <lineage>
        <taxon>Bacteria</taxon>
        <taxon>Pseudomonadati</taxon>
        <taxon>Pseudomonadota</taxon>
        <taxon>Betaproteobacteria</taxon>
        <taxon>Burkholderiales</taxon>
        <taxon>Burkholderiaceae</taxon>
        <taxon>Paraburkholderia</taxon>
    </lineage>
</organism>
<dbReference type="Gene3D" id="1.10.10.10">
    <property type="entry name" value="Winged helix-like DNA-binding domain superfamily/Winged helix DNA-binding domain"/>
    <property type="match status" value="1"/>
</dbReference>
<evidence type="ECO:0000259" key="4">
    <source>
        <dbReference type="PROSITE" id="PS50995"/>
    </source>
</evidence>
<dbReference type="Proteomes" id="UP000235659">
    <property type="component" value="Unassembled WGS sequence"/>
</dbReference>
<gene>
    <name evidence="5" type="ORF">C0Z16_23795</name>
</gene>
<keyword evidence="6" id="KW-1185">Reference proteome</keyword>
<dbReference type="RefSeq" id="WP_102634529.1">
    <property type="nucleotide sequence ID" value="NZ_CADIJZ010000021.1"/>
</dbReference>
<evidence type="ECO:0000256" key="1">
    <source>
        <dbReference type="ARBA" id="ARBA00023015"/>
    </source>
</evidence>
<dbReference type="PRINTS" id="PR00598">
    <property type="entry name" value="HTHMARR"/>
</dbReference>
<keyword evidence="3" id="KW-0804">Transcription</keyword>
<reference evidence="5 6" key="1">
    <citation type="submission" date="2018-01" db="EMBL/GenBank/DDBJ databases">
        <title>Whole genome analyses suggest that Burkholderia sensu lato contains two further novel genera in the rhizoxinica-symbiotica group Mycetohabitans gen. nov., and Trinickia gen. nov.: implications for the evolution of diazotrophy and nodulation in the Burkholderiaceae.</title>
        <authorList>
            <person name="Estrada-de los Santos P."/>
            <person name="Palmer M."/>
            <person name="Chavez-Ramirez B."/>
            <person name="Beukes C."/>
            <person name="Steenkamp E.T."/>
            <person name="Hirsch A.M."/>
            <person name="Manyaka P."/>
            <person name="Maluk M."/>
            <person name="Lafos M."/>
            <person name="Crook M."/>
            <person name="Gross E."/>
            <person name="Simon M.F."/>
            <person name="Bueno dos Reis Junior F."/>
            <person name="Poole P.S."/>
            <person name="Venter S.N."/>
            <person name="James E.K."/>
        </authorList>
    </citation>
    <scope>NUCLEOTIDE SEQUENCE [LARGE SCALE GENOMIC DNA]</scope>
    <source>
        <strain evidence="5 6">WSM 3937</strain>
    </source>
</reference>
<dbReference type="InterPro" id="IPR039422">
    <property type="entry name" value="MarR/SlyA-like"/>
</dbReference>
<comment type="caution">
    <text evidence="5">The sequence shown here is derived from an EMBL/GenBank/DDBJ whole genome shotgun (WGS) entry which is preliminary data.</text>
</comment>
<evidence type="ECO:0000256" key="2">
    <source>
        <dbReference type="ARBA" id="ARBA00023125"/>
    </source>
</evidence>
<keyword evidence="1" id="KW-0805">Transcription regulation</keyword>
<dbReference type="PANTHER" id="PTHR33164:SF43">
    <property type="entry name" value="HTH-TYPE TRANSCRIPTIONAL REPRESSOR YETL"/>
    <property type="match status" value="1"/>
</dbReference>
<dbReference type="Pfam" id="PF01047">
    <property type="entry name" value="MarR"/>
    <property type="match status" value="1"/>
</dbReference>
<dbReference type="EMBL" id="PNXY01000019">
    <property type="protein sequence ID" value="PMS27900.1"/>
    <property type="molecule type" value="Genomic_DNA"/>
</dbReference>
<keyword evidence="2" id="KW-0238">DNA-binding</keyword>
<dbReference type="PROSITE" id="PS01117">
    <property type="entry name" value="HTH_MARR_1"/>
    <property type="match status" value="1"/>
</dbReference>
<dbReference type="SMART" id="SM00347">
    <property type="entry name" value="HTH_MARR"/>
    <property type="match status" value="1"/>
</dbReference>
<evidence type="ECO:0000313" key="6">
    <source>
        <dbReference type="Proteomes" id="UP000235659"/>
    </source>
</evidence>
<sequence>MGKTTKRKTLRFSNDVHIVAFNGRYFFGRNPVDNSSALQFEAALPDCELAHRQGTNTYRSEESVAYRMNQVRILLCDAVDAKLSAYGLSALQWGVLKALFDGRARTPSELYRILLSDSGAMTRQLDFLERRGFLRRVRNELDRRSVYLVLTDSGRTTICETVPLIVETNDRQLRGFTQDEVETLKLCMDRMIANLG</sequence>
<dbReference type="InterPro" id="IPR023187">
    <property type="entry name" value="Tscrpt_reg_MarR-type_CS"/>
</dbReference>
<protein>
    <submittedName>
        <fullName evidence="5">MarR family transcriptional regulator</fullName>
    </submittedName>
</protein>
<dbReference type="PROSITE" id="PS50995">
    <property type="entry name" value="HTH_MARR_2"/>
    <property type="match status" value="1"/>
</dbReference>
<evidence type="ECO:0000313" key="5">
    <source>
        <dbReference type="EMBL" id="PMS27900.1"/>
    </source>
</evidence>
<dbReference type="InterPro" id="IPR036390">
    <property type="entry name" value="WH_DNA-bd_sf"/>
</dbReference>
<dbReference type="SUPFAM" id="SSF46785">
    <property type="entry name" value="Winged helix' DNA-binding domain"/>
    <property type="match status" value="1"/>
</dbReference>
<name>A0ABX4V2F6_9BURK</name>
<proteinExistence type="predicted"/>
<dbReference type="PANTHER" id="PTHR33164">
    <property type="entry name" value="TRANSCRIPTIONAL REGULATOR, MARR FAMILY"/>
    <property type="match status" value="1"/>
</dbReference>
<accession>A0ABX4V2F6</accession>
<evidence type="ECO:0000256" key="3">
    <source>
        <dbReference type="ARBA" id="ARBA00023163"/>
    </source>
</evidence>